<proteinExistence type="predicted"/>
<reference evidence="2 3" key="1">
    <citation type="submission" date="2020-10" db="EMBL/GenBank/DDBJ databases">
        <title>Plant Genome Project.</title>
        <authorList>
            <person name="Zhang R.-G."/>
        </authorList>
    </citation>
    <scope>NUCLEOTIDE SEQUENCE [LARGE SCALE GENOMIC DNA]</scope>
    <source>
        <strain evidence="2">FAFU-HL-1</strain>
        <tissue evidence="2">Leaf</tissue>
    </source>
</reference>
<dbReference type="EMBL" id="JADGMS010000016">
    <property type="protein sequence ID" value="KAF9664583.1"/>
    <property type="molecule type" value="Genomic_DNA"/>
</dbReference>
<organism evidence="2 3">
    <name type="scientific">Salix dunnii</name>
    <dbReference type="NCBI Taxonomy" id="1413687"/>
    <lineage>
        <taxon>Eukaryota</taxon>
        <taxon>Viridiplantae</taxon>
        <taxon>Streptophyta</taxon>
        <taxon>Embryophyta</taxon>
        <taxon>Tracheophyta</taxon>
        <taxon>Spermatophyta</taxon>
        <taxon>Magnoliopsida</taxon>
        <taxon>eudicotyledons</taxon>
        <taxon>Gunneridae</taxon>
        <taxon>Pentapetalae</taxon>
        <taxon>rosids</taxon>
        <taxon>fabids</taxon>
        <taxon>Malpighiales</taxon>
        <taxon>Salicaceae</taxon>
        <taxon>Saliceae</taxon>
        <taxon>Salix</taxon>
    </lineage>
</organism>
<evidence type="ECO:0000256" key="1">
    <source>
        <dbReference type="SAM" id="MobiDB-lite"/>
    </source>
</evidence>
<accession>A0A835MP78</accession>
<evidence type="ECO:0000313" key="2">
    <source>
        <dbReference type="EMBL" id="KAF9664583.1"/>
    </source>
</evidence>
<keyword evidence="3" id="KW-1185">Reference proteome</keyword>
<sequence>MRACAHLLFCGKQKFTFYGNLERGVSGLATSYKLVAILQGCPRTSGSQPYTLTRSEIEDERETRSPRDSFRDHSALVVETLGICDIELRANKTRRDMIMTGTKRRANGGGGNGGSTSVDEFSFSSQIAPAHRDFQLITQFHGPPLM</sequence>
<comment type="caution">
    <text evidence="2">The sequence shown here is derived from an EMBL/GenBank/DDBJ whole genome shotgun (WGS) entry which is preliminary data.</text>
</comment>
<dbReference type="Proteomes" id="UP000657918">
    <property type="component" value="Chromosome 16"/>
</dbReference>
<evidence type="ECO:0000313" key="3">
    <source>
        <dbReference type="Proteomes" id="UP000657918"/>
    </source>
</evidence>
<gene>
    <name evidence="2" type="ORF">SADUNF_Sadunf16G0033600</name>
</gene>
<feature type="region of interest" description="Disordered" evidence="1">
    <location>
        <begin position="49"/>
        <end position="68"/>
    </location>
</feature>
<name>A0A835MP78_9ROSI</name>
<protein>
    <submittedName>
        <fullName evidence="2">Uncharacterized protein</fullName>
    </submittedName>
</protein>
<dbReference type="AlphaFoldDB" id="A0A835MP78"/>